<dbReference type="OrthoDB" id="9810775at2"/>
<dbReference type="RefSeq" id="WP_054402628.1">
    <property type="nucleotide sequence ID" value="NZ_LIUT01000001.1"/>
</dbReference>
<dbReference type="EMBL" id="LIUT01000001">
    <property type="protein sequence ID" value="KOR89591.1"/>
    <property type="molecule type" value="Genomic_DNA"/>
</dbReference>
<keyword evidence="2" id="KW-0479">Metal-binding</keyword>
<dbReference type="Pfam" id="PF04055">
    <property type="entry name" value="Radical_SAM"/>
    <property type="match status" value="1"/>
</dbReference>
<organism evidence="6 7">
    <name type="scientific">Paenibacillus solani</name>
    <dbReference type="NCBI Taxonomy" id="1705565"/>
    <lineage>
        <taxon>Bacteria</taxon>
        <taxon>Bacillati</taxon>
        <taxon>Bacillota</taxon>
        <taxon>Bacilli</taxon>
        <taxon>Bacillales</taxon>
        <taxon>Paenibacillaceae</taxon>
        <taxon>Paenibacillus</taxon>
    </lineage>
</organism>
<dbReference type="PANTHER" id="PTHR11228">
    <property type="entry name" value="RADICAL SAM DOMAIN PROTEIN"/>
    <property type="match status" value="1"/>
</dbReference>
<dbReference type="InterPro" id="IPR007197">
    <property type="entry name" value="rSAM"/>
</dbReference>
<dbReference type="CDD" id="cd01335">
    <property type="entry name" value="Radical_SAM"/>
    <property type="match status" value="1"/>
</dbReference>
<dbReference type="GO" id="GO:0051536">
    <property type="term" value="F:iron-sulfur cluster binding"/>
    <property type="evidence" value="ECO:0007669"/>
    <property type="project" value="UniProtKB-KW"/>
</dbReference>
<feature type="domain" description="Radical SAM core" evidence="5">
    <location>
        <begin position="39"/>
        <end position="258"/>
    </location>
</feature>
<keyword evidence="4" id="KW-0411">Iron-sulfur</keyword>
<sequence>MQPKTAVTFDPQTFRNMKRTLVPLAETGRKRREDPTYAAPVPYEIGIKLNNGCNLRCKHCFEWNPDGFHHGFAREVKNDEIEIPVVEKLLAETRERKSRVFLWGGEPLFYSKFDELAELLAKEDRYTTICTNAILIEQKLDSILKMSENLVMLVSLEGFEKENDAIRGKGTFKKVIHAIQLLLDLQKQGLYKGKVSVALTVNDQMVGQLYSFMEFFEEMGVDSVYFCFPWYIPSGTAEKMDTYFDAHFPHLASRFADDHKNSWHSFTFHISPDNYDTLIEELKRVNSRVWNVRIRYQPALEPEEVEGFIRGSEKPAMNRTQCFSISNRMDVMPDGKVNPCKFFPEFSVGNLHEDSVADIFHGEDLRKQREVLACGLMPICSKCVLLYNNGI</sequence>
<gene>
    <name evidence="6" type="ORF">AM231_10870</name>
</gene>
<dbReference type="PATRIC" id="fig|1705565.3.peg.4170"/>
<dbReference type="PANTHER" id="PTHR11228:SF7">
    <property type="entry name" value="PQQA PEPTIDE CYCLASE"/>
    <property type="match status" value="1"/>
</dbReference>
<keyword evidence="7" id="KW-1185">Reference proteome</keyword>
<dbReference type="SFLD" id="SFLDS00029">
    <property type="entry name" value="Radical_SAM"/>
    <property type="match status" value="1"/>
</dbReference>
<dbReference type="Proteomes" id="UP000036932">
    <property type="component" value="Unassembled WGS sequence"/>
</dbReference>
<dbReference type="PROSITE" id="PS51918">
    <property type="entry name" value="RADICAL_SAM"/>
    <property type="match status" value="1"/>
</dbReference>
<dbReference type="InterPro" id="IPR050377">
    <property type="entry name" value="Radical_SAM_PqqE_MftC-like"/>
</dbReference>
<dbReference type="SFLD" id="SFLDG01386">
    <property type="entry name" value="main_SPASM_domain-containing"/>
    <property type="match status" value="1"/>
</dbReference>
<dbReference type="SUPFAM" id="SSF102114">
    <property type="entry name" value="Radical SAM enzymes"/>
    <property type="match status" value="1"/>
</dbReference>
<keyword evidence="3" id="KW-0408">Iron</keyword>
<dbReference type="CDD" id="cd21109">
    <property type="entry name" value="SPASM"/>
    <property type="match status" value="1"/>
</dbReference>
<evidence type="ECO:0000313" key="7">
    <source>
        <dbReference type="Proteomes" id="UP000036932"/>
    </source>
</evidence>
<dbReference type="Pfam" id="PF13186">
    <property type="entry name" value="SPASM"/>
    <property type="match status" value="1"/>
</dbReference>
<dbReference type="Gene3D" id="3.20.20.70">
    <property type="entry name" value="Aldolase class I"/>
    <property type="match status" value="1"/>
</dbReference>
<evidence type="ECO:0000256" key="4">
    <source>
        <dbReference type="ARBA" id="ARBA00023014"/>
    </source>
</evidence>
<evidence type="ECO:0000313" key="6">
    <source>
        <dbReference type="EMBL" id="KOR89591.1"/>
    </source>
</evidence>
<dbReference type="InterPro" id="IPR013785">
    <property type="entry name" value="Aldolase_TIM"/>
</dbReference>
<dbReference type="InterPro" id="IPR023885">
    <property type="entry name" value="4Fe4S-binding_SPASM_dom"/>
</dbReference>
<dbReference type="SFLD" id="SFLDG01067">
    <property type="entry name" value="SPASM/twitch_domain_containing"/>
    <property type="match status" value="1"/>
</dbReference>
<evidence type="ECO:0000256" key="1">
    <source>
        <dbReference type="ARBA" id="ARBA00022691"/>
    </source>
</evidence>
<evidence type="ECO:0000256" key="3">
    <source>
        <dbReference type="ARBA" id="ARBA00023004"/>
    </source>
</evidence>
<comment type="caution">
    <text evidence="6">The sequence shown here is derived from an EMBL/GenBank/DDBJ whole genome shotgun (WGS) entry which is preliminary data.</text>
</comment>
<keyword evidence="1" id="KW-0949">S-adenosyl-L-methionine</keyword>
<dbReference type="GO" id="GO:0003824">
    <property type="term" value="F:catalytic activity"/>
    <property type="evidence" value="ECO:0007669"/>
    <property type="project" value="InterPro"/>
</dbReference>
<protein>
    <submittedName>
        <fullName evidence="6">Radical SAM protein</fullName>
    </submittedName>
</protein>
<dbReference type="InterPro" id="IPR058240">
    <property type="entry name" value="rSAM_sf"/>
</dbReference>
<accession>A0A0M1P520</accession>
<name>A0A0M1P520_9BACL</name>
<dbReference type="AlphaFoldDB" id="A0A0M1P520"/>
<proteinExistence type="predicted"/>
<dbReference type="GO" id="GO:0046872">
    <property type="term" value="F:metal ion binding"/>
    <property type="evidence" value="ECO:0007669"/>
    <property type="project" value="UniProtKB-KW"/>
</dbReference>
<evidence type="ECO:0000259" key="5">
    <source>
        <dbReference type="PROSITE" id="PS51918"/>
    </source>
</evidence>
<reference evidence="7" key="1">
    <citation type="submission" date="2015-08" db="EMBL/GenBank/DDBJ databases">
        <title>Genome sequencing project for genomic taxonomy and phylogenomics of Bacillus-like bacteria.</title>
        <authorList>
            <person name="Liu B."/>
            <person name="Wang J."/>
            <person name="Zhu Y."/>
            <person name="Liu G."/>
            <person name="Chen Q."/>
            <person name="Chen Z."/>
            <person name="Lan J."/>
            <person name="Che J."/>
            <person name="Ge C."/>
            <person name="Shi H."/>
            <person name="Pan Z."/>
            <person name="Liu X."/>
        </authorList>
    </citation>
    <scope>NUCLEOTIDE SEQUENCE [LARGE SCALE GENOMIC DNA]</scope>
    <source>
        <strain evidence="7">FJAT-22460</strain>
    </source>
</reference>
<evidence type="ECO:0000256" key="2">
    <source>
        <dbReference type="ARBA" id="ARBA00022723"/>
    </source>
</evidence>